<dbReference type="AlphaFoldDB" id="A0A2M6WDK7"/>
<organism evidence="1 2">
    <name type="scientific">Candidatus Kaiserbacteria bacterium CG10_big_fil_rev_8_21_14_0_10_49_17</name>
    <dbReference type="NCBI Taxonomy" id="1974609"/>
    <lineage>
        <taxon>Bacteria</taxon>
        <taxon>Candidatus Kaiseribacteriota</taxon>
    </lineage>
</organism>
<accession>A0A2M6WDK7</accession>
<evidence type="ECO:0000313" key="1">
    <source>
        <dbReference type="EMBL" id="PIT90880.1"/>
    </source>
</evidence>
<reference evidence="2" key="1">
    <citation type="submission" date="2017-09" db="EMBL/GenBank/DDBJ databases">
        <title>Depth-based differentiation of microbial function through sediment-hosted aquifers and enrichment of novel symbionts in the deep terrestrial subsurface.</title>
        <authorList>
            <person name="Probst A.J."/>
            <person name="Ladd B."/>
            <person name="Jarett J.K."/>
            <person name="Geller-Mcgrath D.E."/>
            <person name="Sieber C.M.K."/>
            <person name="Emerson J.B."/>
            <person name="Anantharaman K."/>
            <person name="Thomas B.C."/>
            <person name="Malmstrom R."/>
            <person name="Stieglmeier M."/>
            <person name="Klingl A."/>
            <person name="Woyke T."/>
            <person name="Ryan C.M."/>
            <person name="Banfield J.F."/>
        </authorList>
    </citation>
    <scope>NUCLEOTIDE SEQUENCE [LARGE SCALE GENOMIC DNA]</scope>
</reference>
<comment type="caution">
    <text evidence="1">The sequence shown here is derived from an EMBL/GenBank/DDBJ whole genome shotgun (WGS) entry which is preliminary data.</text>
</comment>
<name>A0A2M6WDK7_9BACT</name>
<evidence type="ECO:0000313" key="2">
    <source>
        <dbReference type="Proteomes" id="UP000228809"/>
    </source>
</evidence>
<sequence>MEECTSPLSAAEEQEILERIHCYRRINDISKKRIAALFEKTEAMTVQAEVLFESPLPQYEQHELEAIEEFARKWLNPHLIAIRAPFVLWVHTEGLLRCWIHETRAYRYVNFIGFIAPLGISDKESLTLLGWPST</sequence>
<proteinExistence type="predicted"/>
<protein>
    <submittedName>
        <fullName evidence="1">Uncharacterized protein</fullName>
    </submittedName>
</protein>
<gene>
    <name evidence="1" type="ORF">COU17_03470</name>
</gene>
<dbReference type="EMBL" id="PFBJ01000019">
    <property type="protein sequence ID" value="PIT90880.1"/>
    <property type="molecule type" value="Genomic_DNA"/>
</dbReference>
<dbReference type="Proteomes" id="UP000228809">
    <property type="component" value="Unassembled WGS sequence"/>
</dbReference>